<organism evidence="1 2">
    <name type="scientific">Mesorhizobium jarvisii</name>
    <dbReference type="NCBI Taxonomy" id="1777867"/>
    <lineage>
        <taxon>Bacteria</taxon>
        <taxon>Pseudomonadati</taxon>
        <taxon>Pseudomonadota</taxon>
        <taxon>Alphaproteobacteria</taxon>
        <taxon>Hyphomicrobiales</taxon>
        <taxon>Phyllobacteriaceae</taxon>
        <taxon>Mesorhizobium</taxon>
    </lineage>
</organism>
<dbReference type="EMBL" id="QZXA01000010">
    <property type="protein sequence ID" value="RJT30565.1"/>
    <property type="molecule type" value="Genomic_DNA"/>
</dbReference>
<proteinExistence type="predicted"/>
<dbReference type="Proteomes" id="UP000275530">
    <property type="component" value="Unassembled WGS sequence"/>
</dbReference>
<evidence type="ECO:0000313" key="1">
    <source>
        <dbReference type="EMBL" id="RJT30565.1"/>
    </source>
</evidence>
<gene>
    <name evidence="1" type="ORF">D3242_24635</name>
</gene>
<reference evidence="1 2" key="1">
    <citation type="submission" date="2018-09" db="EMBL/GenBank/DDBJ databases">
        <title>Mesorhizobium carmichaelinearum sp. nov. isolated from Carmichaelinea spp. root nodules in New Zealand.</title>
        <authorList>
            <person name="De Meyer S.E."/>
        </authorList>
    </citation>
    <scope>NUCLEOTIDE SEQUENCE [LARGE SCALE GENOMIC DNA]</scope>
    <source>
        <strain evidence="1 2">LMG 28313</strain>
    </source>
</reference>
<name>A0A6M7TID1_9HYPH</name>
<dbReference type="AlphaFoldDB" id="A0A6M7TID1"/>
<accession>A0A6M7TID1</accession>
<evidence type="ECO:0000313" key="2">
    <source>
        <dbReference type="Proteomes" id="UP000275530"/>
    </source>
</evidence>
<keyword evidence="2" id="KW-1185">Reference proteome</keyword>
<dbReference type="RefSeq" id="WP_064985606.1">
    <property type="nucleotide sequence ID" value="NZ_CP033507.1"/>
</dbReference>
<sequence length="89" mass="9682">MTALAAAQVDPSMLSSQQRRAVNLIKLHRLYRRPNGYGKPPASVSLDIVRSLLALGLVRLDTSGMSCPVLTGSGLNLHAVMEQRARKRT</sequence>
<protein>
    <submittedName>
        <fullName evidence="1">Uncharacterized protein</fullName>
    </submittedName>
</protein>
<comment type="caution">
    <text evidence="1">The sequence shown here is derived from an EMBL/GenBank/DDBJ whole genome shotgun (WGS) entry which is preliminary data.</text>
</comment>